<comment type="catalytic activity">
    <reaction evidence="6 9 10">
        <text>4-methyl-5-(2-phosphooxyethyl)-thiazole + 4-amino-2-methyl-5-(diphosphooxymethyl)pyrimidine + H(+) = thiamine phosphate + diphosphate</text>
        <dbReference type="Rhea" id="RHEA:22328"/>
        <dbReference type="ChEBI" id="CHEBI:15378"/>
        <dbReference type="ChEBI" id="CHEBI:33019"/>
        <dbReference type="ChEBI" id="CHEBI:37575"/>
        <dbReference type="ChEBI" id="CHEBI:57841"/>
        <dbReference type="ChEBI" id="CHEBI:58296"/>
        <dbReference type="EC" id="2.5.1.3"/>
    </reaction>
</comment>
<gene>
    <name evidence="9" type="primary">thiE</name>
    <name evidence="13" type="ORF">Thert_00244</name>
</gene>
<dbReference type="GO" id="GO:0000287">
    <property type="term" value="F:magnesium ion binding"/>
    <property type="evidence" value="ECO:0007669"/>
    <property type="project" value="UniProtKB-UniRule"/>
</dbReference>
<keyword evidence="4 9" id="KW-0460">Magnesium</keyword>
<feature type="binding site" evidence="9">
    <location>
        <position position="139"/>
    </location>
    <ligand>
        <name>4-amino-2-methyl-5-(diphosphooxymethyl)pyrimidine</name>
        <dbReference type="ChEBI" id="CHEBI:57841"/>
    </ligand>
</feature>
<comment type="pathway">
    <text evidence="1 9 11">Cofactor biosynthesis; thiamine diphosphate biosynthesis; thiamine phosphate from 4-amino-2-methyl-5-diphosphomethylpyrimidine and 4-methyl-5-(2-phosphoethyl)-thiazole: step 1/1.</text>
</comment>
<evidence type="ECO:0000256" key="2">
    <source>
        <dbReference type="ARBA" id="ARBA00022679"/>
    </source>
</evidence>
<dbReference type="AlphaFoldDB" id="A0A223HVF8"/>
<keyword evidence="2 9" id="KW-0808">Transferase</keyword>
<feature type="binding site" evidence="9">
    <location>
        <position position="110"/>
    </location>
    <ligand>
        <name>4-amino-2-methyl-5-(diphosphooxymethyl)pyrimidine</name>
        <dbReference type="ChEBI" id="CHEBI:57841"/>
    </ligand>
</feature>
<evidence type="ECO:0000313" key="13">
    <source>
        <dbReference type="EMBL" id="AST56470.1"/>
    </source>
</evidence>
<proteinExistence type="inferred from homology"/>
<dbReference type="Proteomes" id="UP000214975">
    <property type="component" value="Chromosome"/>
</dbReference>
<dbReference type="SUPFAM" id="SSF51391">
    <property type="entry name" value="Thiamin phosphate synthase"/>
    <property type="match status" value="1"/>
</dbReference>
<organism evidence="13 14">
    <name type="scientific">Thermoanaerobacterium thermosaccharolyticum</name>
    <name type="common">Clostridium thermosaccharolyticum</name>
    <dbReference type="NCBI Taxonomy" id="1517"/>
    <lineage>
        <taxon>Bacteria</taxon>
        <taxon>Bacillati</taxon>
        <taxon>Bacillota</taxon>
        <taxon>Clostridia</taxon>
        <taxon>Thermoanaerobacterales</taxon>
        <taxon>Thermoanaerobacteraceae</taxon>
        <taxon>Thermoanaerobacterium</taxon>
    </lineage>
</organism>
<reference evidence="13 14" key="1">
    <citation type="submission" date="2016-08" db="EMBL/GenBank/DDBJ databases">
        <title>A novel genetic cassette of butanologenic Thermoanaerobacterium thermosaccharolyticum that directly convert cellulose to butanol.</title>
        <authorList>
            <person name="Li T."/>
            <person name="He J."/>
        </authorList>
    </citation>
    <scope>NUCLEOTIDE SEQUENCE [LARGE SCALE GENOMIC DNA]</scope>
    <source>
        <strain evidence="13 14">TG57</strain>
    </source>
</reference>
<feature type="binding site" evidence="9">
    <location>
        <position position="72"/>
    </location>
    <ligand>
        <name>Mg(2+)</name>
        <dbReference type="ChEBI" id="CHEBI:18420"/>
    </ligand>
</feature>
<feature type="binding site" evidence="9">
    <location>
        <begin position="136"/>
        <end position="138"/>
    </location>
    <ligand>
        <name>2-[(2R,5Z)-2-carboxy-4-methylthiazol-5(2H)-ylidene]ethyl phosphate</name>
        <dbReference type="ChEBI" id="CHEBI:62899"/>
    </ligand>
</feature>
<dbReference type="GO" id="GO:0009228">
    <property type="term" value="P:thiamine biosynthetic process"/>
    <property type="evidence" value="ECO:0007669"/>
    <property type="project" value="UniProtKB-KW"/>
</dbReference>
<feature type="binding site" evidence="9">
    <location>
        <position position="71"/>
    </location>
    <ligand>
        <name>4-amino-2-methyl-5-(diphosphooxymethyl)pyrimidine</name>
        <dbReference type="ChEBI" id="CHEBI:57841"/>
    </ligand>
</feature>
<dbReference type="InterPro" id="IPR013785">
    <property type="entry name" value="Aldolase_TIM"/>
</dbReference>
<evidence type="ECO:0000256" key="6">
    <source>
        <dbReference type="ARBA" id="ARBA00047334"/>
    </source>
</evidence>
<dbReference type="GO" id="GO:0005737">
    <property type="term" value="C:cytoplasm"/>
    <property type="evidence" value="ECO:0007669"/>
    <property type="project" value="TreeGrafter"/>
</dbReference>
<dbReference type="GO" id="GO:0004789">
    <property type="term" value="F:thiamine-phosphate diphosphorylase activity"/>
    <property type="evidence" value="ECO:0007669"/>
    <property type="project" value="UniProtKB-UniRule"/>
</dbReference>
<evidence type="ECO:0000259" key="12">
    <source>
        <dbReference type="Pfam" id="PF02581"/>
    </source>
</evidence>
<dbReference type="GO" id="GO:0009229">
    <property type="term" value="P:thiamine diphosphate biosynthetic process"/>
    <property type="evidence" value="ECO:0007669"/>
    <property type="project" value="UniProtKB-UniRule"/>
</dbReference>
<keyword evidence="5 9" id="KW-0784">Thiamine biosynthesis</keyword>
<keyword evidence="3 9" id="KW-0479">Metal-binding</keyword>
<dbReference type="PANTHER" id="PTHR20857">
    <property type="entry name" value="THIAMINE-PHOSPHATE PYROPHOSPHORYLASE"/>
    <property type="match status" value="1"/>
</dbReference>
<feature type="binding site" evidence="9">
    <location>
        <begin position="39"/>
        <end position="43"/>
    </location>
    <ligand>
        <name>4-amino-2-methyl-5-(diphosphooxymethyl)pyrimidine</name>
        <dbReference type="ChEBI" id="CHEBI:57841"/>
    </ligand>
</feature>
<dbReference type="OMA" id="QDFYHIK"/>
<feature type="binding site" evidence="9">
    <location>
        <begin position="187"/>
        <end position="188"/>
    </location>
    <ligand>
        <name>2-[(2R,5Z)-2-carboxy-4-methylthiazol-5(2H)-ylidene]ethyl phosphate</name>
        <dbReference type="ChEBI" id="CHEBI:62899"/>
    </ligand>
</feature>
<dbReference type="PANTHER" id="PTHR20857:SF23">
    <property type="entry name" value="THIAMINE BIOSYNTHETIC BIFUNCTIONAL ENZYME"/>
    <property type="match status" value="1"/>
</dbReference>
<evidence type="ECO:0000256" key="5">
    <source>
        <dbReference type="ARBA" id="ARBA00022977"/>
    </source>
</evidence>
<comment type="function">
    <text evidence="9">Condenses 4-methyl-5-(beta-hydroxyethyl)thiazole monophosphate (THZ-P) and 2-methyl-4-amino-5-hydroxymethyl pyrimidine pyrophosphate (HMP-PP) to form thiamine monophosphate (TMP).</text>
</comment>
<dbReference type="Pfam" id="PF02581">
    <property type="entry name" value="TMP-TENI"/>
    <property type="match status" value="1"/>
</dbReference>
<dbReference type="InterPro" id="IPR034291">
    <property type="entry name" value="TMP_synthase"/>
</dbReference>
<accession>A0A223HVF8</accession>
<dbReference type="Gene3D" id="3.20.20.70">
    <property type="entry name" value="Aldolase class I"/>
    <property type="match status" value="1"/>
</dbReference>
<evidence type="ECO:0000256" key="4">
    <source>
        <dbReference type="ARBA" id="ARBA00022842"/>
    </source>
</evidence>
<comment type="cofactor">
    <cofactor evidence="9">
        <name>Mg(2+)</name>
        <dbReference type="ChEBI" id="CHEBI:18420"/>
    </cofactor>
    <text evidence="9">Binds 1 Mg(2+) ion per subunit.</text>
</comment>
<dbReference type="GeneID" id="93864691"/>
<name>A0A223HVF8_THETR</name>
<protein>
    <recommendedName>
        <fullName evidence="9">Thiamine-phosphate synthase</fullName>
        <shortName evidence="9">TP synthase</shortName>
        <shortName evidence="9">TPS</shortName>
        <ecNumber evidence="9">2.5.1.3</ecNumber>
    </recommendedName>
    <alternativeName>
        <fullName evidence="9">Thiamine-phosphate pyrophosphorylase</fullName>
        <shortName evidence="9">TMP pyrophosphorylase</shortName>
        <shortName evidence="9">TMP-PPase</shortName>
    </alternativeName>
</protein>
<evidence type="ECO:0000256" key="1">
    <source>
        <dbReference type="ARBA" id="ARBA00005165"/>
    </source>
</evidence>
<dbReference type="HAMAP" id="MF_00097">
    <property type="entry name" value="TMP_synthase"/>
    <property type="match status" value="1"/>
</dbReference>
<evidence type="ECO:0000256" key="11">
    <source>
        <dbReference type="RuleBase" id="RU004253"/>
    </source>
</evidence>
<dbReference type="CDD" id="cd00564">
    <property type="entry name" value="TMP_TenI"/>
    <property type="match status" value="1"/>
</dbReference>
<feature type="binding site" evidence="9">
    <location>
        <position position="91"/>
    </location>
    <ligand>
        <name>Mg(2+)</name>
        <dbReference type="ChEBI" id="CHEBI:18420"/>
    </ligand>
</feature>
<evidence type="ECO:0000256" key="9">
    <source>
        <dbReference type="HAMAP-Rule" id="MF_00097"/>
    </source>
</evidence>
<evidence type="ECO:0000256" key="7">
    <source>
        <dbReference type="ARBA" id="ARBA00047851"/>
    </source>
</evidence>
<evidence type="ECO:0000313" key="14">
    <source>
        <dbReference type="Proteomes" id="UP000214975"/>
    </source>
</evidence>
<dbReference type="NCBIfam" id="TIGR00693">
    <property type="entry name" value="thiE"/>
    <property type="match status" value="1"/>
</dbReference>
<evidence type="ECO:0000256" key="10">
    <source>
        <dbReference type="RuleBase" id="RU003826"/>
    </source>
</evidence>
<dbReference type="FunFam" id="3.20.20.70:FF:000096">
    <property type="entry name" value="Thiamine-phosphate synthase"/>
    <property type="match status" value="1"/>
</dbReference>
<dbReference type="InterPro" id="IPR036206">
    <property type="entry name" value="ThiamineP_synth_sf"/>
</dbReference>
<dbReference type="EMBL" id="CP016893">
    <property type="protein sequence ID" value="AST56470.1"/>
    <property type="molecule type" value="Genomic_DNA"/>
</dbReference>
<feature type="binding site" evidence="9">
    <location>
        <position position="167"/>
    </location>
    <ligand>
        <name>2-[(2R,5Z)-2-carboxy-4-methylthiazol-5(2H)-ylidene]ethyl phosphate</name>
        <dbReference type="ChEBI" id="CHEBI:62899"/>
    </ligand>
</feature>
<sequence>MKDFDVSIYLVTDRNLLKAGIDFYDAVEEALKNGVTMLQLREKDISSKEFYEIAVRLKDIAAKYSIPFIINDRIDIALSVDADGVHLGQEDLPCSIARKIMGDKKIIGISAGSVDEAVKAERDGADYIGAGAVFYTGTKKDIGEAIGLLNLEKIKKAVNIPVVAIGGIKYSNAQDVMKTGVDGISVVSEIMASDDIGFATRRLKDAISK</sequence>
<dbReference type="RefSeq" id="WP_013298328.1">
    <property type="nucleotide sequence ID" value="NZ_CP016893.1"/>
</dbReference>
<feature type="domain" description="Thiamine phosphate synthase/TenI" evidence="12">
    <location>
        <begin position="8"/>
        <end position="190"/>
    </location>
</feature>
<evidence type="ECO:0000256" key="3">
    <source>
        <dbReference type="ARBA" id="ARBA00022723"/>
    </source>
</evidence>
<comment type="similarity">
    <text evidence="9 10">Belongs to the thiamine-phosphate synthase family.</text>
</comment>
<dbReference type="UniPathway" id="UPA00060">
    <property type="reaction ID" value="UER00141"/>
</dbReference>
<comment type="catalytic activity">
    <reaction evidence="8 9 10">
        <text>2-[(2R,5Z)-2-carboxy-4-methylthiazol-5(2H)-ylidene]ethyl phosphate + 4-amino-2-methyl-5-(diphosphooxymethyl)pyrimidine + 2 H(+) = thiamine phosphate + CO2 + diphosphate</text>
        <dbReference type="Rhea" id="RHEA:47844"/>
        <dbReference type="ChEBI" id="CHEBI:15378"/>
        <dbReference type="ChEBI" id="CHEBI:16526"/>
        <dbReference type="ChEBI" id="CHEBI:33019"/>
        <dbReference type="ChEBI" id="CHEBI:37575"/>
        <dbReference type="ChEBI" id="CHEBI:57841"/>
        <dbReference type="ChEBI" id="CHEBI:62899"/>
        <dbReference type="EC" id="2.5.1.3"/>
    </reaction>
</comment>
<dbReference type="InterPro" id="IPR022998">
    <property type="entry name" value="ThiamineP_synth_TenI"/>
</dbReference>
<comment type="catalytic activity">
    <reaction evidence="7 9 10">
        <text>2-(2-carboxy-4-methylthiazol-5-yl)ethyl phosphate + 4-amino-2-methyl-5-(diphosphooxymethyl)pyrimidine + 2 H(+) = thiamine phosphate + CO2 + diphosphate</text>
        <dbReference type="Rhea" id="RHEA:47848"/>
        <dbReference type="ChEBI" id="CHEBI:15378"/>
        <dbReference type="ChEBI" id="CHEBI:16526"/>
        <dbReference type="ChEBI" id="CHEBI:33019"/>
        <dbReference type="ChEBI" id="CHEBI:37575"/>
        <dbReference type="ChEBI" id="CHEBI:57841"/>
        <dbReference type="ChEBI" id="CHEBI:62890"/>
        <dbReference type="EC" id="2.5.1.3"/>
    </reaction>
</comment>
<evidence type="ECO:0000256" key="8">
    <source>
        <dbReference type="ARBA" id="ARBA00047883"/>
    </source>
</evidence>
<dbReference type="EC" id="2.5.1.3" evidence="9"/>